<dbReference type="GO" id="GO:0003677">
    <property type="term" value="F:DNA binding"/>
    <property type="evidence" value="ECO:0007669"/>
    <property type="project" value="UniProtKB-KW"/>
</dbReference>
<dbReference type="Pfam" id="PF01614">
    <property type="entry name" value="IclR_C"/>
    <property type="match status" value="1"/>
</dbReference>
<keyword evidence="1" id="KW-0805">Transcription regulation</keyword>
<sequence length="254" mass="27804">MVGNNTKRVQATVHSFRILERLLDAEQSMGVTELSDAVGLSKGVVHTHLGTLSELGYVKKHQQRYVPSLGLLKLGEDARSRLSVFTEARHHVDNLARVTGEVATLFVEEDGLGVCVYTALGTEPWTPDYTCGSRIPLHINAPGKAILASFDRDRVDDIIDEHGLTRMTTETVTIPESLYSELENVKEDGVSFCRGEQFSDVVGVATTIDLNERGPKAAIGVCGPRSRLSGRYLEEDIIGQVISTAKSIQIELTR</sequence>
<dbReference type="PANTHER" id="PTHR30136">
    <property type="entry name" value="HELIX-TURN-HELIX TRANSCRIPTIONAL REGULATOR, ICLR FAMILY"/>
    <property type="match status" value="1"/>
</dbReference>
<dbReference type="InterPro" id="IPR036390">
    <property type="entry name" value="WH_DNA-bd_sf"/>
</dbReference>
<dbReference type="CDD" id="cd00090">
    <property type="entry name" value="HTH_ARSR"/>
    <property type="match status" value="1"/>
</dbReference>
<keyword evidence="3" id="KW-0804">Transcription</keyword>
<evidence type="ECO:0000256" key="3">
    <source>
        <dbReference type="ARBA" id="ARBA00023163"/>
    </source>
</evidence>
<evidence type="ECO:0000313" key="6">
    <source>
        <dbReference type="EMBL" id="EJN57540.1"/>
    </source>
</evidence>
<evidence type="ECO:0000259" key="5">
    <source>
        <dbReference type="PROSITE" id="PS51078"/>
    </source>
</evidence>
<dbReference type="InterPro" id="IPR014757">
    <property type="entry name" value="Tscrpt_reg_IclR_C"/>
</dbReference>
<protein>
    <submittedName>
        <fullName evidence="6">Transcriptional regulator</fullName>
    </submittedName>
</protein>
<accession>J2ZA55</accession>
<dbReference type="InterPro" id="IPR050707">
    <property type="entry name" value="HTH_MetabolicPath_Reg"/>
</dbReference>
<evidence type="ECO:0000313" key="7">
    <source>
        <dbReference type="Proteomes" id="UP000007813"/>
    </source>
</evidence>
<dbReference type="InterPro" id="IPR011991">
    <property type="entry name" value="ArsR-like_HTH"/>
</dbReference>
<evidence type="ECO:0000259" key="4">
    <source>
        <dbReference type="PROSITE" id="PS51077"/>
    </source>
</evidence>
<dbReference type="eggNOG" id="arCOG02798">
    <property type="taxonomic scope" value="Archaea"/>
</dbReference>
<proteinExistence type="predicted"/>
<dbReference type="RefSeq" id="WP_009367677.1">
    <property type="nucleotide sequence ID" value="NZ_ALJD01000013.1"/>
</dbReference>
<dbReference type="GO" id="GO:0003700">
    <property type="term" value="F:DNA-binding transcription factor activity"/>
    <property type="evidence" value="ECO:0007669"/>
    <property type="project" value="TreeGrafter"/>
</dbReference>
<reference evidence="6 7" key="1">
    <citation type="journal article" date="2012" name="J. Bacteriol.">
        <title>Draft Genome Sequence of the Extremely Halophilic Archaeon Halogranum salarium B-1T.</title>
        <authorList>
            <person name="Kim K.K."/>
            <person name="Lee K.C."/>
            <person name="Lee J.S."/>
        </authorList>
    </citation>
    <scope>NUCLEOTIDE SEQUENCE [LARGE SCALE GENOMIC DNA]</scope>
    <source>
        <strain evidence="6 7">B-1</strain>
    </source>
</reference>
<dbReference type="PANTHER" id="PTHR30136:SF35">
    <property type="entry name" value="HTH-TYPE TRANSCRIPTIONAL REGULATOR RV1719"/>
    <property type="match status" value="1"/>
</dbReference>
<dbReference type="EMBL" id="ALJD01000013">
    <property type="protein sequence ID" value="EJN57540.1"/>
    <property type="molecule type" value="Genomic_DNA"/>
</dbReference>
<dbReference type="InterPro" id="IPR005471">
    <property type="entry name" value="Tscrpt_reg_IclR_N"/>
</dbReference>
<gene>
    <name evidence="6" type="ORF">HSB1_42280</name>
</gene>
<dbReference type="SMART" id="SM00346">
    <property type="entry name" value="HTH_ICLR"/>
    <property type="match status" value="1"/>
</dbReference>
<name>J2ZA55_9EURY</name>
<dbReference type="AlphaFoldDB" id="J2ZA55"/>
<dbReference type="InterPro" id="IPR036388">
    <property type="entry name" value="WH-like_DNA-bd_sf"/>
</dbReference>
<feature type="domain" description="HTH iclR-type" evidence="4">
    <location>
        <begin position="9"/>
        <end position="71"/>
    </location>
</feature>
<dbReference type="OrthoDB" id="14763at2157"/>
<comment type="caution">
    <text evidence="6">The sequence shown here is derived from an EMBL/GenBank/DDBJ whole genome shotgun (WGS) entry which is preliminary data.</text>
</comment>
<dbReference type="InterPro" id="IPR029016">
    <property type="entry name" value="GAF-like_dom_sf"/>
</dbReference>
<dbReference type="GO" id="GO:0045892">
    <property type="term" value="P:negative regulation of DNA-templated transcription"/>
    <property type="evidence" value="ECO:0007669"/>
    <property type="project" value="TreeGrafter"/>
</dbReference>
<evidence type="ECO:0000256" key="1">
    <source>
        <dbReference type="ARBA" id="ARBA00023015"/>
    </source>
</evidence>
<dbReference type="Gene3D" id="3.30.450.40">
    <property type="match status" value="1"/>
</dbReference>
<evidence type="ECO:0000256" key="2">
    <source>
        <dbReference type="ARBA" id="ARBA00023125"/>
    </source>
</evidence>
<keyword evidence="2" id="KW-0238">DNA-binding</keyword>
<dbReference type="SUPFAM" id="SSF55781">
    <property type="entry name" value="GAF domain-like"/>
    <property type="match status" value="1"/>
</dbReference>
<organism evidence="6 7">
    <name type="scientific">Halogranum salarium B-1</name>
    <dbReference type="NCBI Taxonomy" id="1210908"/>
    <lineage>
        <taxon>Archaea</taxon>
        <taxon>Methanobacteriati</taxon>
        <taxon>Methanobacteriota</taxon>
        <taxon>Stenosarchaea group</taxon>
        <taxon>Halobacteria</taxon>
        <taxon>Halobacteriales</taxon>
        <taxon>Haloferacaceae</taxon>
    </lineage>
</organism>
<dbReference type="Pfam" id="PF09339">
    <property type="entry name" value="HTH_IclR"/>
    <property type="match status" value="1"/>
</dbReference>
<dbReference type="Gene3D" id="1.10.10.10">
    <property type="entry name" value="Winged helix-like DNA-binding domain superfamily/Winged helix DNA-binding domain"/>
    <property type="match status" value="1"/>
</dbReference>
<dbReference type="PROSITE" id="PS51078">
    <property type="entry name" value="ICLR_ED"/>
    <property type="match status" value="1"/>
</dbReference>
<dbReference type="Proteomes" id="UP000007813">
    <property type="component" value="Unassembled WGS sequence"/>
</dbReference>
<dbReference type="PROSITE" id="PS51077">
    <property type="entry name" value="HTH_ICLR"/>
    <property type="match status" value="1"/>
</dbReference>
<dbReference type="SUPFAM" id="SSF46785">
    <property type="entry name" value="Winged helix' DNA-binding domain"/>
    <property type="match status" value="1"/>
</dbReference>
<feature type="domain" description="IclR-ED" evidence="5">
    <location>
        <begin position="70"/>
        <end position="254"/>
    </location>
</feature>